<keyword evidence="2" id="KW-0378">Hydrolase</keyword>
<feature type="domain" description="Subtilisin-like protease fibronectin type-III" evidence="1">
    <location>
        <begin position="171"/>
        <end position="247"/>
    </location>
</feature>
<evidence type="ECO:0000313" key="2">
    <source>
        <dbReference type="EMBL" id="RVW97519.1"/>
    </source>
</evidence>
<dbReference type="Gene3D" id="2.60.40.2310">
    <property type="match status" value="1"/>
</dbReference>
<dbReference type="GO" id="GO:0006508">
    <property type="term" value="P:proteolysis"/>
    <property type="evidence" value="ECO:0007669"/>
    <property type="project" value="UniProtKB-KW"/>
</dbReference>
<dbReference type="EMBL" id="QGNW01000100">
    <property type="protein sequence ID" value="RVW97519.1"/>
    <property type="molecule type" value="Genomic_DNA"/>
</dbReference>
<proteinExistence type="predicted"/>
<organism evidence="2 3">
    <name type="scientific">Vitis vinifera</name>
    <name type="common">Grape</name>
    <dbReference type="NCBI Taxonomy" id="29760"/>
    <lineage>
        <taxon>Eukaryota</taxon>
        <taxon>Viridiplantae</taxon>
        <taxon>Streptophyta</taxon>
        <taxon>Embryophyta</taxon>
        <taxon>Tracheophyta</taxon>
        <taxon>Spermatophyta</taxon>
        <taxon>Magnoliopsida</taxon>
        <taxon>eudicotyledons</taxon>
        <taxon>Gunneridae</taxon>
        <taxon>Pentapetalae</taxon>
        <taxon>rosids</taxon>
        <taxon>Vitales</taxon>
        <taxon>Vitaceae</taxon>
        <taxon>Viteae</taxon>
        <taxon>Vitis</taxon>
    </lineage>
</organism>
<dbReference type="AlphaFoldDB" id="A0A438ILD2"/>
<accession>A0A438ILD2</accession>
<dbReference type="Pfam" id="PF17766">
    <property type="entry name" value="fn3_6"/>
    <property type="match status" value="1"/>
</dbReference>
<reference evidence="2 3" key="1">
    <citation type="journal article" date="2018" name="PLoS Genet.">
        <title>Population sequencing reveals clonal diversity and ancestral inbreeding in the grapevine cultivar Chardonnay.</title>
        <authorList>
            <person name="Roach M.J."/>
            <person name="Johnson D.L."/>
            <person name="Bohlmann J."/>
            <person name="van Vuuren H.J."/>
            <person name="Jones S.J."/>
            <person name="Pretorius I.S."/>
            <person name="Schmidt S.A."/>
            <person name="Borneman A.R."/>
        </authorList>
    </citation>
    <scope>NUCLEOTIDE SEQUENCE [LARGE SCALE GENOMIC DNA]</scope>
    <source>
        <strain evidence="3">cv. Chardonnay</strain>
        <tissue evidence="2">Leaf</tissue>
    </source>
</reference>
<gene>
    <name evidence="2" type="primary">SBT4.2_2</name>
    <name evidence="2" type="ORF">CK203_058491</name>
</gene>
<evidence type="ECO:0000313" key="3">
    <source>
        <dbReference type="Proteomes" id="UP000288805"/>
    </source>
</evidence>
<evidence type="ECO:0000259" key="1">
    <source>
        <dbReference type="Pfam" id="PF17766"/>
    </source>
</evidence>
<dbReference type="InterPro" id="IPR041469">
    <property type="entry name" value="Subtilisin-like_FN3"/>
</dbReference>
<protein>
    <submittedName>
        <fullName evidence="2">Subtilisin-like protease SBT4.2</fullName>
    </submittedName>
</protein>
<dbReference type="Proteomes" id="UP000288805">
    <property type="component" value="Unassembled WGS sequence"/>
</dbReference>
<name>A0A438ILD2_VITVI</name>
<sequence>MQGEKQGERKNRVKKTEDKQLQSSCALLEHFPKSIFYILYTISKIRKSRIQCFKRLFVQCYGIPPEATRYMPQAGTLRTSRWKPISQPCEFNLLLRKYFAALLSVCEISQTPFFTCEMFLELPDIFAPTLLDIFLQIFVYKFPFFSFQPNFEDFSSEDERLSFLSLGGRISTFTRTVTNVGSPVSTYKAIVVGPPELSIQVEPGVLSFKSLGETQTFTVTVGVAALSNPVISGSLVWDDGVYKARSP</sequence>
<keyword evidence="2" id="KW-0645">Protease</keyword>
<comment type="caution">
    <text evidence="2">The sequence shown here is derived from an EMBL/GenBank/DDBJ whole genome shotgun (WGS) entry which is preliminary data.</text>
</comment>
<dbReference type="GO" id="GO:0008233">
    <property type="term" value="F:peptidase activity"/>
    <property type="evidence" value="ECO:0007669"/>
    <property type="project" value="UniProtKB-KW"/>
</dbReference>